<accession>A0A7V2SIV0</accession>
<comment type="caution">
    <text evidence="4">The sequence shown here is derived from an EMBL/GenBank/DDBJ whole genome shotgun (WGS) entry which is preliminary data.</text>
</comment>
<dbReference type="Proteomes" id="UP000885722">
    <property type="component" value="Unassembled WGS sequence"/>
</dbReference>
<dbReference type="CDD" id="cd05374">
    <property type="entry name" value="17beta-HSD-like_SDR_c"/>
    <property type="match status" value="1"/>
</dbReference>
<evidence type="ECO:0000256" key="1">
    <source>
        <dbReference type="ARBA" id="ARBA00006484"/>
    </source>
</evidence>
<dbReference type="PANTHER" id="PTHR44169">
    <property type="entry name" value="NADPH-DEPENDENT 1-ACYLDIHYDROXYACETONE PHOSPHATE REDUCTASE"/>
    <property type="match status" value="1"/>
</dbReference>
<reference evidence="4" key="1">
    <citation type="journal article" date="2020" name="mSystems">
        <title>Genome- and Community-Level Interaction Insights into Carbon Utilization and Element Cycling Functions of Hydrothermarchaeota in Hydrothermal Sediment.</title>
        <authorList>
            <person name="Zhou Z."/>
            <person name="Liu Y."/>
            <person name="Xu W."/>
            <person name="Pan J."/>
            <person name="Luo Z.H."/>
            <person name="Li M."/>
        </authorList>
    </citation>
    <scope>NUCLEOTIDE SEQUENCE [LARGE SCALE GENOMIC DNA]</scope>
    <source>
        <strain evidence="4">HyVt-513</strain>
    </source>
</reference>
<evidence type="ECO:0000256" key="2">
    <source>
        <dbReference type="ARBA" id="ARBA00023002"/>
    </source>
</evidence>
<dbReference type="EMBL" id="DRNO01000141">
    <property type="protein sequence ID" value="HFC03649.1"/>
    <property type="molecule type" value="Genomic_DNA"/>
</dbReference>
<dbReference type="AlphaFoldDB" id="A0A7V2SIV0"/>
<dbReference type="InterPro" id="IPR002347">
    <property type="entry name" value="SDR_fam"/>
</dbReference>
<organism evidence="4">
    <name type="scientific">Nitratifractor salsuginis</name>
    <dbReference type="NCBI Taxonomy" id="269261"/>
    <lineage>
        <taxon>Bacteria</taxon>
        <taxon>Pseudomonadati</taxon>
        <taxon>Campylobacterota</taxon>
        <taxon>Epsilonproteobacteria</taxon>
        <taxon>Campylobacterales</taxon>
        <taxon>Sulfurovaceae</taxon>
        <taxon>Nitratifractor</taxon>
    </lineage>
</organism>
<dbReference type="Gene3D" id="3.40.50.720">
    <property type="entry name" value="NAD(P)-binding Rossmann-like Domain"/>
    <property type="match status" value="1"/>
</dbReference>
<name>A0A7V2SIV0_9BACT</name>
<protein>
    <submittedName>
        <fullName evidence="4">SDR family NAD(P)-dependent oxidoreductase</fullName>
    </submittedName>
</protein>
<gene>
    <name evidence="4" type="ORF">ENJ74_02135</name>
</gene>
<dbReference type="PROSITE" id="PS00061">
    <property type="entry name" value="ADH_SHORT"/>
    <property type="match status" value="1"/>
</dbReference>
<dbReference type="PRINTS" id="PR00081">
    <property type="entry name" value="GDHRDH"/>
</dbReference>
<proteinExistence type="inferred from homology"/>
<dbReference type="SUPFAM" id="SSF51735">
    <property type="entry name" value="NAD(P)-binding Rossmann-fold domains"/>
    <property type="match status" value="1"/>
</dbReference>
<sequence>MKDKEQKTANPVVVITGCSSGIGRVTAEYLQERLCRVYPTARTDEEVAELRAAGFEGAMRLDVRKPEEVAAVIREVLSKEGRIDVWFNNAGYGQMGAVEDLPAEALREQFETNVIGLHECTRQILPVMRRQGGGKIIQHSSVLGLVALPMRGAYNASKYAVEGLTDTLRLELEGSGIHVSLLNTGPVTSRFRANAIKTLERIDIEGSRWRTLYRKALRGESRKVPFNLPPEAVASVVHRIILSDRPAPRYYITKATWILGIAKRVLSTRWLDRLLLKV</sequence>
<dbReference type="PRINTS" id="PR00080">
    <property type="entry name" value="SDRFAMILY"/>
</dbReference>
<comment type="similarity">
    <text evidence="1 3">Belongs to the short-chain dehydrogenases/reductases (SDR) family.</text>
</comment>
<dbReference type="PANTHER" id="PTHR44169:SF6">
    <property type="entry name" value="NADPH-DEPENDENT 1-ACYLDIHYDROXYACETONE PHOSPHATE REDUCTASE"/>
    <property type="match status" value="1"/>
</dbReference>
<dbReference type="GO" id="GO:0016491">
    <property type="term" value="F:oxidoreductase activity"/>
    <property type="evidence" value="ECO:0007669"/>
    <property type="project" value="UniProtKB-KW"/>
</dbReference>
<evidence type="ECO:0000256" key="3">
    <source>
        <dbReference type="RuleBase" id="RU000363"/>
    </source>
</evidence>
<dbReference type="InterPro" id="IPR020904">
    <property type="entry name" value="Sc_DH/Rdtase_CS"/>
</dbReference>
<keyword evidence="2" id="KW-0560">Oxidoreductase</keyword>
<dbReference type="Pfam" id="PF00106">
    <property type="entry name" value="adh_short"/>
    <property type="match status" value="1"/>
</dbReference>
<dbReference type="PROSITE" id="PS51257">
    <property type="entry name" value="PROKAR_LIPOPROTEIN"/>
    <property type="match status" value="1"/>
</dbReference>
<evidence type="ECO:0000313" key="4">
    <source>
        <dbReference type="EMBL" id="HFC03649.1"/>
    </source>
</evidence>
<dbReference type="InterPro" id="IPR036291">
    <property type="entry name" value="NAD(P)-bd_dom_sf"/>
</dbReference>